<dbReference type="InterPro" id="IPR014327">
    <property type="entry name" value="RNA_pol_sigma70_bacteroid"/>
</dbReference>
<dbReference type="NCBIfam" id="TIGR02985">
    <property type="entry name" value="Sig70_bacteroi1"/>
    <property type="match status" value="1"/>
</dbReference>
<evidence type="ECO:0000313" key="6">
    <source>
        <dbReference type="EMBL" id="RGV35861.1"/>
    </source>
</evidence>
<dbReference type="SUPFAM" id="SSF88946">
    <property type="entry name" value="Sigma2 domain of RNA polymerase sigma factors"/>
    <property type="match status" value="1"/>
</dbReference>
<protein>
    <submittedName>
        <fullName evidence="6">RNA polymerase sigma-70 factor</fullName>
    </submittedName>
</protein>
<dbReference type="Pfam" id="PF04542">
    <property type="entry name" value="Sigma70_r2"/>
    <property type="match status" value="1"/>
</dbReference>
<dbReference type="InterPro" id="IPR013249">
    <property type="entry name" value="RNA_pol_sigma70_r4_t2"/>
</dbReference>
<evidence type="ECO:0000256" key="3">
    <source>
        <dbReference type="ARBA" id="ARBA00023082"/>
    </source>
</evidence>
<dbReference type="Proteomes" id="UP000283589">
    <property type="component" value="Unassembled WGS sequence"/>
</dbReference>
<dbReference type="GO" id="GO:0016987">
    <property type="term" value="F:sigma factor activity"/>
    <property type="evidence" value="ECO:0007669"/>
    <property type="project" value="UniProtKB-KW"/>
</dbReference>
<dbReference type="InterPro" id="IPR036388">
    <property type="entry name" value="WH-like_DNA-bd_sf"/>
</dbReference>
<dbReference type="RefSeq" id="WP_118258869.1">
    <property type="nucleotide sequence ID" value="NZ_CAJKXH010000031.1"/>
</dbReference>
<keyword evidence="4" id="KW-0804">Transcription</keyword>
<comment type="similarity">
    <text evidence="1">Belongs to the sigma-70 factor family. ECF subfamily.</text>
</comment>
<dbReference type="InterPro" id="IPR014284">
    <property type="entry name" value="RNA_pol_sigma-70_dom"/>
</dbReference>
<evidence type="ECO:0000256" key="2">
    <source>
        <dbReference type="ARBA" id="ARBA00023015"/>
    </source>
</evidence>
<dbReference type="Gene3D" id="1.10.1740.10">
    <property type="match status" value="1"/>
</dbReference>
<dbReference type="SUPFAM" id="SSF88659">
    <property type="entry name" value="Sigma3 and sigma4 domains of RNA polymerase sigma factors"/>
    <property type="match status" value="1"/>
</dbReference>
<dbReference type="PRINTS" id="PR00038">
    <property type="entry name" value="HTHLUXR"/>
</dbReference>
<keyword evidence="3" id="KW-0731">Sigma factor</keyword>
<evidence type="ECO:0000313" key="7">
    <source>
        <dbReference type="Proteomes" id="UP000283589"/>
    </source>
</evidence>
<dbReference type="InterPro" id="IPR013325">
    <property type="entry name" value="RNA_pol_sigma_r2"/>
</dbReference>
<dbReference type="EMBL" id="QRZA01000003">
    <property type="protein sequence ID" value="RGV35861.1"/>
    <property type="molecule type" value="Genomic_DNA"/>
</dbReference>
<feature type="domain" description="HTH luxR-type" evidence="5">
    <location>
        <begin position="115"/>
        <end position="179"/>
    </location>
</feature>
<dbReference type="Gene3D" id="1.10.10.10">
    <property type="entry name" value="Winged helix-like DNA-binding domain superfamily/Winged helix DNA-binding domain"/>
    <property type="match status" value="1"/>
</dbReference>
<dbReference type="PANTHER" id="PTHR43133">
    <property type="entry name" value="RNA POLYMERASE ECF-TYPE SIGMA FACTO"/>
    <property type="match status" value="1"/>
</dbReference>
<gene>
    <name evidence="6" type="ORF">DWW18_03510</name>
</gene>
<keyword evidence="2" id="KW-0805">Transcription regulation</keyword>
<dbReference type="InterPro" id="IPR007627">
    <property type="entry name" value="RNA_pol_sigma70_r2"/>
</dbReference>
<dbReference type="SMART" id="SM00421">
    <property type="entry name" value="HTH_LUXR"/>
    <property type="match status" value="1"/>
</dbReference>
<evidence type="ECO:0000256" key="1">
    <source>
        <dbReference type="ARBA" id="ARBA00010641"/>
    </source>
</evidence>
<evidence type="ECO:0000256" key="4">
    <source>
        <dbReference type="ARBA" id="ARBA00023163"/>
    </source>
</evidence>
<dbReference type="InterPro" id="IPR039425">
    <property type="entry name" value="RNA_pol_sigma-70-like"/>
</dbReference>
<dbReference type="InterPro" id="IPR000792">
    <property type="entry name" value="Tscrpt_reg_LuxR_C"/>
</dbReference>
<dbReference type="InterPro" id="IPR013324">
    <property type="entry name" value="RNA_pol_sigma_r3/r4-like"/>
</dbReference>
<dbReference type="Pfam" id="PF08281">
    <property type="entry name" value="Sigma70_r4_2"/>
    <property type="match status" value="1"/>
</dbReference>
<dbReference type="GO" id="GO:0003677">
    <property type="term" value="F:DNA binding"/>
    <property type="evidence" value="ECO:0007669"/>
    <property type="project" value="InterPro"/>
</dbReference>
<name>A0A412X4Z6_9BACT</name>
<dbReference type="NCBIfam" id="TIGR02937">
    <property type="entry name" value="sigma70-ECF"/>
    <property type="match status" value="1"/>
</dbReference>
<dbReference type="AlphaFoldDB" id="A0A412X4Z6"/>
<comment type="caution">
    <text evidence="6">The sequence shown here is derived from an EMBL/GenBank/DDBJ whole genome shotgun (WGS) entry which is preliminary data.</text>
</comment>
<reference evidence="6 7" key="1">
    <citation type="submission" date="2018-08" db="EMBL/GenBank/DDBJ databases">
        <title>A genome reference for cultivated species of the human gut microbiota.</title>
        <authorList>
            <person name="Zou Y."/>
            <person name="Xue W."/>
            <person name="Luo G."/>
        </authorList>
    </citation>
    <scope>NUCLEOTIDE SEQUENCE [LARGE SCALE GENOMIC DNA]</scope>
    <source>
        <strain evidence="6 7">AF14-49</strain>
    </source>
</reference>
<organism evidence="6 7">
    <name type="scientific">Butyricimonas virosa</name>
    <dbReference type="NCBI Taxonomy" id="544645"/>
    <lineage>
        <taxon>Bacteria</taxon>
        <taxon>Pseudomonadati</taxon>
        <taxon>Bacteroidota</taxon>
        <taxon>Bacteroidia</taxon>
        <taxon>Bacteroidales</taxon>
        <taxon>Odoribacteraceae</taxon>
        <taxon>Butyricimonas</taxon>
    </lineage>
</organism>
<dbReference type="PROSITE" id="PS50043">
    <property type="entry name" value="HTH_LUXR_2"/>
    <property type="match status" value="1"/>
</dbReference>
<proteinExistence type="inferred from homology"/>
<dbReference type="GO" id="GO:0006352">
    <property type="term" value="P:DNA-templated transcription initiation"/>
    <property type="evidence" value="ECO:0007669"/>
    <property type="project" value="InterPro"/>
</dbReference>
<sequence length="179" mass="21465">MEETITYSNKVIKEKEFFESYFSLFLQFALKYIPDEETCKDIVQEAFIKYWRQENNFNDEIALKTYLYKSIRNGCLNQLRHENVRKKYFESLPDDWELEDYFMENVIKEEVANIVLQEINKLSETSRKILFKALDGYSNEEIAEELGVSVNTVKTHKARSYIMLRQNLGHLRVLLFLLF</sequence>
<dbReference type="PANTHER" id="PTHR43133:SF46">
    <property type="entry name" value="RNA POLYMERASE SIGMA-70 FACTOR ECF SUBFAMILY"/>
    <property type="match status" value="1"/>
</dbReference>
<evidence type="ECO:0000259" key="5">
    <source>
        <dbReference type="PROSITE" id="PS50043"/>
    </source>
</evidence>
<accession>A0A412X4Z6</accession>
<dbReference type="CDD" id="cd06170">
    <property type="entry name" value="LuxR_C_like"/>
    <property type="match status" value="1"/>
</dbReference>